<gene>
    <name evidence="4" type="primary">Dmoj\GI23073</name>
</gene>
<dbReference type="InterPro" id="IPR052126">
    <property type="entry name" value="Spindle_Org/Thrombomodulin"/>
</dbReference>
<dbReference type="OrthoDB" id="2448405at2759"/>
<name>A0A0K2T8Z5_LEPSM</name>
<dbReference type="SMART" id="SM00686">
    <property type="entry name" value="DM13"/>
    <property type="match status" value="1"/>
</dbReference>
<feature type="chain" id="PRO_5005487548" description="DM13 domain-containing protein" evidence="2">
    <location>
        <begin position="18"/>
        <end position="196"/>
    </location>
</feature>
<evidence type="ECO:0000256" key="2">
    <source>
        <dbReference type="SAM" id="SignalP"/>
    </source>
</evidence>
<keyword evidence="1" id="KW-0677">Repeat</keyword>
<dbReference type="AlphaFoldDB" id="A0A0K2T8Z5"/>
<protein>
    <recommendedName>
        <fullName evidence="3">DM13 domain-containing protein</fullName>
    </recommendedName>
</protein>
<evidence type="ECO:0000259" key="3">
    <source>
        <dbReference type="PROSITE" id="PS51549"/>
    </source>
</evidence>
<feature type="signal peptide" evidence="2">
    <location>
        <begin position="1"/>
        <end position="17"/>
    </location>
</feature>
<accession>A0A0K2T8Z5</accession>
<proteinExistence type="predicted"/>
<evidence type="ECO:0000313" key="4">
    <source>
        <dbReference type="EMBL" id="CDW22270.1"/>
    </source>
</evidence>
<dbReference type="EMBL" id="HACA01004909">
    <property type="protein sequence ID" value="CDW22270.1"/>
    <property type="molecule type" value="Transcribed_RNA"/>
</dbReference>
<organism evidence="4">
    <name type="scientific">Lepeophtheirus salmonis</name>
    <name type="common">Salmon louse</name>
    <name type="synonym">Caligus salmonis</name>
    <dbReference type="NCBI Taxonomy" id="72036"/>
    <lineage>
        <taxon>Eukaryota</taxon>
        <taxon>Metazoa</taxon>
        <taxon>Ecdysozoa</taxon>
        <taxon>Arthropoda</taxon>
        <taxon>Crustacea</taxon>
        <taxon>Multicrustacea</taxon>
        <taxon>Hexanauplia</taxon>
        <taxon>Copepoda</taxon>
        <taxon>Siphonostomatoida</taxon>
        <taxon>Caligidae</taxon>
        <taxon>Lepeophtheirus</taxon>
    </lineage>
</organism>
<dbReference type="Pfam" id="PF10517">
    <property type="entry name" value="DM13"/>
    <property type="match status" value="1"/>
</dbReference>
<evidence type="ECO:0000256" key="1">
    <source>
        <dbReference type="ARBA" id="ARBA00022737"/>
    </source>
</evidence>
<sequence length="196" mass="21746">MLFLLFVLAQLLHSSSAGFVGSLTDHVHKYDISGDIHILDGKTLQIRGFNYNGQGPDAFFYVGKWGDPGSNYGVKINYPTPNSESRLGAFSNEDILLKMPQGVETWDLKWISVWCREYSVDFASARIGEGNPTPSSNEVKVEDPLSSVDSLDDPILEANNLIDDVSEKNSISSSISSLFSLIWLFLRFLFRLSTSA</sequence>
<feature type="domain" description="DM13" evidence="3">
    <location>
        <begin position="17"/>
        <end position="128"/>
    </location>
</feature>
<reference evidence="4" key="1">
    <citation type="submission" date="2014-05" db="EMBL/GenBank/DDBJ databases">
        <authorList>
            <person name="Chronopoulou M."/>
        </authorList>
    </citation>
    <scope>NUCLEOTIDE SEQUENCE</scope>
    <source>
        <tissue evidence="4">Whole organism</tissue>
    </source>
</reference>
<dbReference type="InterPro" id="IPR019545">
    <property type="entry name" value="DM13_domain"/>
</dbReference>
<dbReference type="PANTHER" id="PTHR24036:SF5">
    <property type="entry name" value="THROMBOMODULIN"/>
    <property type="match status" value="1"/>
</dbReference>
<dbReference type="PROSITE" id="PS51549">
    <property type="entry name" value="DM13"/>
    <property type="match status" value="1"/>
</dbReference>
<keyword evidence="2" id="KW-0732">Signal</keyword>
<dbReference type="PANTHER" id="PTHR24036">
    <property type="entry name" value="SKELETOR-RELATED"/>
    <property type="match status" value="1"/>
</dbReference>